<dbReference type="EMBL" id="JBJQOH010000002">
    <property type="protein sequence ID" value="KAL3697686.1"/>
    <property type="molecule type" value="Genomic_DNA"/>
</dbReference>
<dbReference type="PROSITE" id="PS00723">
    <property type="entry name" value="POLYPRENYL_SYNTHASE_1"/>
    <property type="match status" value="1"/>
</dbReference>
<organism evidence="8 9">
    <name type="scientific">Riccia sorocarpa</name>
    <dbReference type="NCBI Taxonomy" id="122646"/>
    <lineage>
        <taxon>Eukaryota</taxon>
        <taxon>Viridiplantae</taxon>
        <taxon>Streptophyta</taxon>
        <taxon>Embryophyta</taxon>
        <taxon>Marchantiophyta</taxon>
        <taxon>Marchantiopsida</taxon>
        <taxon>Marchantiidae</taxon>
        <taxon>Marchantiales</taxon>
        <taxon>Ricciaceae</taxon>
        <taxon>Riccia</taxon>
    </lineage>
</organism>
<dbReference type="InterPro" id="IPR033749">
    <property type="entry name" value="Polyprenyl_synt_CS"/>
</dbReference>
<evidence type="ECO:0000256" key="2">
    <source>
        <dbReference type="ARBA" id="ARBA00006706"/>
    </source>
</evidence>
<dbReference type="PANTHER" id="PTHR43281">
    <property type="entry name" value="FARNESYL DIPHOSPHATE SYNTHASE"/>
    <property type="match status" value="1"/>
</dbReference>
<keyword evidence="9" id="KW-1185">Reference proteome</keyword>
<sequence>MRRGFQSFVAAWLKSRSNGNTVVNVTRASVGADADLEAGPQFDFKTYITKKTKAVNEALDMAVPVRYPEKIHEAMRYSLLSRGKRVCPLMCISACELVGGSEEICMPTACALEMLHAMSLIHDDLPCMDNAELRRGLPTSHKVFGEDMAILAGDALLTLAFEHMTKTPSAVPAERIVRCIAHVGKMIGSQGCVAGQVVDLASGGDPNVKDDILDVTKSTEQLGKTGGKDVTLDKATFPKLLGVQQSQEFVLYLAGKARELLSPFDRKKAAPLYSFIDYLINRES</sequence>
<evidence type="ECO:0008006" key="10">
    <source>
        <dbReference type="Google" id="ProtNLM"/>
    </source>
</evidence>
<keyword evidence="4" id="KW-0479">Metal-binding</keyword>
<protein>
    <recommendedName>
        <fullName evidence="10">Geranylgeranyl pyrophosphate synthase</fullName>
    </recommendedName>
</protein>
<proteinExistence type="inferred from homology"/>
<dbReference type="Gene3D" id="1.10.600.10">
    <property type="entry name" value="Farnesyl Diphosphate Synthase"/>
    <property type="match status" value="2"/>
</dbReference>
<accession>A0ABD3I2U5</accession>
<reference evidence="8 9" key="1">
    <citation type="submission" date="2024-09" db="EMBL/GenBank/DDBJ databases">
        <title>Chromosome-scale assembly of Riccia sorocarpa.</title>
        <authorList>
            <person name="Paukszto L."/>
        </authorList>
    </citation>
    <scope>NUCLEOTIDE SEQUENCE [LARGE SCALE GENOMIC DNA]</scope>
    <source>
        <strain evidence="8">LP-2024</strain>
        <tissue evidence="8">Aerial parts of the thallus</tissue>
    </source>
</reference>
<comment type="caution">
    <text evidence="8">The sequence shown here is derived from an EMBL/GenBank/DDBJ whole genome shotgun (WGS) entry which is preliminary data.</text>
</comment>
<dbReference type="GO" id="GO:0016740">
    <property type="term" value="F:transferase activity"/>
    <property type="evidence" value="ECO:0007669"/>
    <property type="project" value="UniProtKB-KW"/>
</dbReference>
<dbReference type="CDD" id="cd00685">
    <property type="entry name" value="Trans_IPPS_HT"/>
    <property type="match status" value="1"/>
</dbReference>
<evidence type="ECO:0000313" key="8">
    <source>
        <dbReference type="EMBL" id="KAL3697686.1"/>
    </source>
</evidence>
<evidence type="ECO:0000256" key="3">
    <source>
        <dbReference type="ARBA" id="ARBA00022679"/>
    </source>
</evidence>
<keyword evidence="6" id="KW-0414">Isoprene biosynthesis</keyword>
<dbReference type="AlphaFoldDB" id="A0ABD3I2U5"/>
<evidence type="ECO:0000256" key="5">
    <source>
        <dbReference type="ARBA" id="ARBA00022842"/>
    </source>
</evidence>
<dbReference type="Pfam" id="PF00348">
    <property type="entry name" value="polyprenyl_synt"/>
    <property type="match status" value="1"/>
</dbReference>
<keyword evidence="3 7" id="KW-0808">Transferase</keyword>
<gene>
    <name evidence="8" type="ORF">R1sor_011762</name>
</gene>
<keyword evidence="5" id="KW-0460">Magnesium</keyword>
<name>A0ABD3I2U5_9MARC</name>
<evidence type="ECO:0000256" key="7">
    <source>
        <dbReference type="RuleBase" id="RU004466"/>
    </source>
</evidence>
<dbReference type="PANTHER" id="PTHR43281:SF1">
    <property type="entry name" value="FARNESYL DIPHOSPHATE SYNTHASE"/>
    <property type="match status" value="1"/>
</dbReference>
<comment type="similarity">
    <text evidence="2 7">Belongs to the FPP/GGPP synthase family.</text>
</comment>
<evidence type="ECO:0000256" key="4">
    <source>
        <dbReference type="ARBA" id="ARBA00022723"/>
    </source>
</evidence>
<evidence type="ECO:0000256" key="1">
    <source>
        <dbReference type="ARBA" id="ARBA00001946"/>
    </source>
</evidence>
<dbReference type="GO" id="GO:0046872">
    <property type="term" value="F:metal ion binding"/>
    <property type="evidence" value="ECO:0007669"/>
    <property type="project" value="UniProtKB-KW"/>
</dbReference>
<dbReference type="InterPro" id="IPR008949">
    <property type="entry name" value="Isoprenoid_synthase_dom_sf"/>
</dbReference>
<comment type="cofactor">
    <cofactor evidence="1">
        <name>Mg(2+)</name>
        <dbReference type="ChEBI" id="CHEBI:18420"/>
    </cofactor>
</comment>
<dbReference type="Proteomes" id="UP001633002">
    <property type="component" value="Unassembled WGS sequence"/>
</dbReference>
<dbReference type="SUPFAM" id="SSF48576">
    <property type="entry name" value="Terpenoid synthases"/>
    <property type="match status" value="1"/>
</dbReference>
<dbReference type="GO" id="GO:0008299">
    <property type="term" value="P:isoprenoid biosynthetic process"/>
    <property type="evidence" value="ECO:0007669"/>
    <property type="project" value="UniProtKB-KW"/>
</dbReference>
<evidence type="ECO:0000313" key="9">
    <source>
        <dbReference type="Proteomes" id="UP001633002"/>
    </source>
</evidence>
<evidence type="ECO:0000256" key="6">
    <source>
        <dbReference type="ARBA" id="ARBA00023229"/>
    </source>
</evidence>
<dbReference type="InterPro" id="IPR000092">
    <property type="entry name" value="Polyprenyl_synt"/>
</dbReference>